<evidence type="ECO:0000256" key="1">
    <source>
        <dbReference type="ARBA" id="ARBA00008898"/>
    </source>
</evidence>
<proteinExistence type="inferred from homology"/>
<keyword evidence="2 4" id="KW-0560">Oxidoreductase</keyword>
<comment type="similarity">
    <text evidence="1">Belongs to the non-flavoprotein flavin reductase family.</text>
</comment>
<dbReference type="SUPFAM" id="SSF50475">
    <property type="entry name" value="FMN-binding split barrel"/>
    <property type="match status" value="1"/>
</dbReference>
<dbReference type="EMBL" id="JBIRGQ010000013">
    <property type="protein sequence ID" value="MFH8551650.1"/>
    <property type="molecule type" value="Genomic_DNA"/>
</dbReference>
<dbReference type="Pfam" id="PF01613">
    <property type="entry name" value="Flavin_Reduct"/>
    <property type="match status" value="1"/>
</dbReference>
<dbReference type="Proteomes" id="UP001610818">
    <property type="component" value="Unassembled WGS sequence"/>
</dbReference>
<dbReference type="RefSeq" id="WP_397718665.1">
    <property type="nucleotide sequence ID" value="NZ_JBIRGN010000013.1"/>
</dbReference>
<accession>A0ABW7R316</accession>
<organism evidence="4 5">
    <name type="scientific">Streptomyces longisporoflavus</name>
    <dbReference type="NCBI Taxonomy" id="28044"/>
    <lineage>
        <taxon>Bacteria</taxon>
        <taxon>Bacillati</taxon>
        <taxon>Actinomycetota</taxon>
        <taxon>Actinomycetes</taxon>
        <taxon>Kitasatosporales</taxon>
        <taxon>Streptomycetaceae</taxon>
        <taxon>Streptomyces</taxon>
    </lineage>
</organism>
<dbReference type="InterPro" id="IPR050268">
    <property type="entry name" value="NADH-dep_flavin_reductase"/>
</dbReference>
<dbReference type="InterPro" id="IPR012349">
    <property type="entry name" value="Split_barrel_FMN-bd"/>
</dbReference>
<dbReference type="GO" id="GO:0016491">
    <property type="term" value="F:oxidoreductase activity"/>
    <property type="evidence" value="ECO:0007669"/>
    <property type="project" value="UniProtKB-KW"/>
</dbReference>
<comment type="caution">
    <text evidence="4">The sequence shown here is derived from an EMBL/GenBank/DDBJ whole genome shotgun (WGS) entry which is preliminary data.</text>
</comment>
<evidence type="ECO:0000313" key="4">
    <source>
        <dbReference type="EMBL" id="MFH8551650.1"/>
    </source>
</evidence>
<dbReference type="Gene3D" id="2.30.110.10">
    <property type="entry name" value="Electron Transport, Fmn-binding Protein, Chain A"/>
    <property type="match status" value="1"/>
</dbReference>
<feature type="domain" description="Flavin reductase like" evidence="3">
    <location>
        <begin position="26"/>
        <end position="169"/>
    </location>
</feature>
<sequence length="171" mass="18017">MGTTSPTRRHADVEMPVSAATLRSVLREVPTSVTVVTATTGGRPAGLTVGSFVSVSLDPPLIGIFVDEKSSSWPEMRNSDTFTVNVLAGDQQELCARFATSGGDKFAGLPLQKSPLGNPLLPGIAAWIDCRVEEIRKLGDHHFALARVADLGTTAATTSIVFHRGALHAVP</sequence>
<dbReference type="SMART" id="SM00903">
    <property type="entry name" value="Flavin_Reduct"/>
    <property type="match status" value="1"/>
</dbReference>
<evidence type="ECO:0000259" key="3">
    <source>
        <dbReference type="SMART" id="SM00903"/>
    </source>
</evidence>
<evidence type="ECO:0000256" key="2">
    <source>
        <dbReference type="ARBA" id="ARBA00023002"/>
    </source>
</evidence>
<reference evidence="4 5" key="1">
    <citation type="submission" date="2024-10" db="EMBL/GenBank/DDBJ databases">
        <title>The Natural Products Discovery Center: Release of the First 8490 Sequenced Strains for Exploring Actinobacteria Biosynthetic Diversity.</title>
        <authorList>
            <person name="Kalkreuter E."/>
            <person name="Kautsar S.A."/>
            <person name="Yang D."/>
            <person name="Bader C.D."/>
            <person name="Teijaro C.N."/>
            <person name="Fluegel L."/>
            <person name="Davis C.M."/>
            <person name="Simpson J.R."/>
            <person name="Lauterbach L."/>
            <person name="Steele A.D."/>
            <person name="Gui C."/>
            <person name="Meng S."/>
            <person name="Li G."/>
            <person name="Viehrig K."/>
            <person name="Ye F."/>
            <person name="Su P."/>
            <person name="Kiefer A.F."/>
            <person name="Nichols A."/>
            <person name="Cepeda A.J."/>
            <person name="Yan W."/>
            <person name="Fan B."/>
            <person name="Jiang Y."/>
            <person name="Adhikari A."/>
            <person name="Zheng C.-J."/>
            <person name="Schuster L."/>
            <person name="Cowan T.M."/>
            <person name="Smanski M.J."/>
            <person name="Chevrette M.G."/>
            <person name="De Carvalho L.P.S."/>
            <person name="Shen B."/>
        </authorList>
    </citation>
    <scope>NUCLEOTIDE SEQUENCE [LARGE SCALE GENOMIC DNA]</scope>
    <source>
        <strain evidence="4 5">NPDC017990</strain>
    </source>
</reference>
<dbReference type="InterPro" id="IPR002563">
    <property type="entry name" value="Flavin_Rdtase-like_dom"/>
</dbReference>
<dbReference type="PANTHER" id="PTHR30466">
    <property type="entry name" value="FLAVIN REDUCTASE"/>
    <property type="match status" value="1"/>
</dbReference>
<dbReference type="EC" id="1.-.-.-" evidence="4"/>
<name>A0ABW7R316_9ACTN</name>
<gene>
    <name evidence="4" type="ORF">ACH4F9_42395</name>
</gene>
<keyword evidence="5" id="KW-1185">Reference proteome</keyword>
<evidence type="ECO:0000313" key="5">
    <source>
        <dbReference type="Proteomes" id="UP001610818"/>
    </source>
</evidence>
<protein>
    <submittedName>
        <fullName evidence="4">Flavin reductase family protein</fullName>
        <ecNumber evidence="4">1.-.-.-</ecNumber>
    </submittedName>
</protein>
<dbReference type="PANTHER" id="PTHR30466:SF11">
    <property type="entry name" value="FLAVIN-DEPENDENT MONOOXYGENASE, REDUCTASE SUBUNIT HSAB"/>
    <property type="match status" value="1"/>
</dbReference>